<evidence type="ECO:0000313" key="1">
    <source>
        <dbReference type="EMBL" id="KAJ0178936.1"/>
    </source>
</evidence>
<reference evidence="1 2" key="1">
    <citation type="journal article" date="2021" name="Front. Genet.">
        <title>Chromosome-Level Genome Assembly Reveals Significant Gene Expansion in the Toll and IMD Signaling Pathways of Dendrolimus kikuchii.</title>
        <authorList>
            <person name="Zhou J."/>
            <person name="Wu P."/>
            <person name="Xiong Z."/>
            <person name="Liu N."/>
            <person name="Zhao N."/>
            <person name="Ji M."/>
            <person name="Qiu Y."/>
            <person name="Yang B."/>
        </authorList>
    </citation>
    <scope>NUCLEOTIDE SEQUENCE [LARGE SCALE GENOMIC DNA]</scope>
    <source>
        <strain evidence="1">Ann1</strain>
    </source>
</reference>
<keyword evidence="2" id="KW-1185">Reference proteome</keyword>
<organism evidence="1 2">
    <name type="scientific">Dendrolimus kikuchii</name>
    <dbReference type="NCBI Taxonomy" id="765133"/>
    <lineage>
        <taxon>Eukaryota</taxon>
        <taxon>Metazoa</taxon>
        <taxon>Ecdysozoa</taxon>
        <taxon>Arthropoda</taxon>
        <taxon>Hexapoda</taxon>
        <taxon>Insecta</taxon>
        <taxon>Pterygota</taxon>
        <taxon>Neoptera</taxon>
        <taxon>Endopterygota</taxon>
        <taxon>Lepidoptera</taxon>
        <taxon>Glossata</taxon>
        <taxon>Ditrysia</taxon>
        <taxon>Bombycoidea</taxon>
        <taxon>Lasiocampidae</taxon>
        <taxon>Dendrolimus</taxon>
    </lineage>
</organism>
<accession>A0ACC1D4P6</accession>
<proteinExistence type="predicted"/>
<comment type="caution">
    <text evidence="1">The sequence shown here is derived from an EMBL/GenBank/DDBJ whole genome shotgun (WGS) entry which is preliminary data.</text>
</comment>
<dbReference type="EMBL" id="CM034395">
    <property type="protein sequence ID" value="KAJ0178936.1"/>
    <property type="molecule type" value="Genomic_DNA"/>
</dbReference>
<gene>
    <name evidence="1" type="ORF">K1T71_005711</name>
</gene>
<protein>
    <submittedName>
        <fullName evidence="1">Uncharacterized protein</fullName>
    </submittedName>
</protein>
<sequence length="892" mass="101745">MDIHRLRVVTFDNSLEVLTDKPINDVFEENATDKSFLKSEDLSENSHPINIAYVGDNSEPDSKGKEGNDYFHKESRVDKGSEKNHKPYISKYDRCIKKREAKNERDKIKDFRKIGLMIIVWLPCVALIGLLWLLTYPMRPHYDPPDDCLTKCKKEEKENEFWTPFIDFMKQIAKDTFCSLNAIGGMIKPGDKECKRSTPSCRSPVRRPCRSKSHPDPNEKYTLYYADKKGWMMKPIRRRLAKKQNTFQDKISNGFNKFRQKCNILKREFVIASASAKYESSHNKVDSKCPCEHNNAPVTTVPDIYRSPQVSGSQRKIIESNQKSIASKKSNQTQKYGDQNSLVQSPLCKQGPLAQQVSPSKKSTAVGPSLTASKSQAQHSSPQLASEKQLVSKGTSSPQIRKISEAADMKTPPKDVTLTVARHRRRTQTENKLKILHRKTALENSTRRVKIEAKRRYKESQCNLIKIKPPACAPCRKKKAKPRKVEEKPTKQTIDLASLEPAARVKQLANYGTMVEVDPNVPPRRYYRSGLEMVRMANVYLAEGSLENAYILYMKFMTLFLEKIRKHPEYATVPAQVKAVNQAKLKEVMPKAEKLKQKLLDQYAKEYVIFQENEAKRRIAEEEKKKQEQEDAKLAERLQADENKRDAHTTTPHLLNTDLWVTTPTAPSVEGVLYPDDFAAELPRAPPHHYQPVPPLIPPSRPHNDSGFDTVPLYGSARLRQVVVPASLMTKFLRLADDNTQKNRETCGILAGILERDQLKITHVVVPKQTGTADSCSTNNEEEIFHYQDQHNLITLGWIHTHPTQTAFLSSVDLHTQCSYQLMMPEAIAIVCAPKYNETGYFALTPEYGMQFITNCRQTGFHPHPNDPPLFHSVAHIRVDETASVEMVDLRR</sequence>
<name>A0ACC1D4P6_9NEOP</name>
<dbReference type="Proteomes" id="UP000824533">
    <property type="component" value="Linkage Group LG09"/>
</dbReference>
<evidence type="ECO:0000313" key="2">
    <source>
        <dbReference type="Proteomes" id="UP000824533"/>
    </source>
</evidence>